<name>A0AAD1FHJ3_METFU</name>
<dbReference type="Pfam" id="PF13411">
    <property type="entry name" value="MerR_1"/>
    <property type="match status" value="1"/>
</dbReference>
<dbReference type="Gene3D" id="1.10.1660.10">
    <property type="match status" value="1"/>
</dbReference>
<dbReference type="PRINTS" id="PR00040">
    <property type="entry name" value="HTHMERR"/>
</dbReference>
<dbReference type="Proteomes" id="UP000218554">
    <property type="component" value="Chromosome"/>
</dbReference>
<evidence type="ECO:0000259" key="2">
    <source>
        <dbReference type="PROSITE" id="PS50937"/>
    </source>
</evidence>
<proteinExistence type="predicted"/>
<dbReference type="SUPFAM" id="SSF46955">
    <property type="entry name" value="Putative DNA-binding domain"/>
    <property type="match status" value="1"/>
</dbReference>
<organism evidence="3 4">
    <name type="scientific">Metapseudomonas furukawaii</name>
    <name type="common">Pseudomonas furukawaii</name>
    <dbReference type="NCBI Taxonomy" id="1149133"/>
    <lineage>
        <taxon>Bacteria</taxon>
        <taxon>Pseudomonadati</taxon>
        <taxon>Pseudomonadota</taxon>
        <taxon>Gammaproteobacteria</taxon>
        <taxon>Pseudomonadales</taxon>
        <taxon>Pseudomonadaceae</taxon>
        <taxon>Metapseudomonas</taxon>
    </lineage>
</organism>
<protein>
    <submittedName>
        <fullName evidence="3">Transcriptional regulator</fullName>
    </submittedName>
</protein>
<dbReference type="SMART" id="SM00422">
    <property type="entry name" value="HTH_MERR"/>
    <property type="match status" value="1"/>
</dbReference>
<evidence type="ECO:0000313" key="4">
    <source>
        <dbReference type="Proteomes" id="UP000218554"/>
    </source>
</evidence>
<reference evidence="3 4" key="2">
    <citation type="journal article" date="2017" name="Int. J. Syst. Evol. Microbiol.">
        <title>Pseudomonas furukawaii sp. nov., a polychlorinated biphenyl-degrading bacterium isolated from biphenyl-contaminated soil in Japan.</title>
        <authorList>
            <person name="Kimura N."/>
            <person name="Watanabe T."/>
            <person name="Suenaga H."/>
            <person name="Fujihara H."/>
            <person name="Futagami T."/>
            <person name="Goto M."/>
            <person name="Hanada S."/>
            <person name="Hirose J."/>
        </authorList>
    </citation>
    <scope>NUCLEOTIDE SEQUENCE [LARGE SCALE GENOMIC DNA]</scope>
    <source>
        <strain evidence="4">DSM 10086 / NBRC 110670 / KF707</strain>
    </source>
</reference>
<sequence>MEMKIGELAARTGCPVETIRYYEREGLLPAPSRSAGNYRQYDAGHVERLSFIRHCRSLDMTQEEIRALLALRDRPEAECGSANRLIEEHLHHVEVRIAELESLRGQLRDLRARCSGEGASEACGILRELEQPGPSPVATEECAHAGHLHVPGVHRRG</sequence>
<dbReference type="CDD" id="cd04784">
    <property type="entry name" value="HTH_CadR-PbrR"/>
    <property type="match status" value="1"/>
</dbReference>
<evidence type="ECO:0000313" key="3">
    <source>
        <dbReference type="EMBL" id="BAU76257.1"/>
    </source>
</evidence>
<keyword evidence="1" id="KW-0238">DNA-binding</keyword>
<feature type="domain" description="HTH merR-type" evidence="2">
    <location>
        <begin position="1"/>
        <end position="71"/>
    </location>
</feature>
<dbReference type="AlphaFoldDB" id="A0AAD1FHJ3"/>
<dbReference type="GO" id="GO:0045893">
    <property type="term" value="P:positive regulation of DNA-templated transcription"/>
    <property type="evidence" value="ECO:0007669"/>
    <property type="project" value="InterPro"/>
</dbReference>
<dbReference type="KEGG" id="pfuw:KF707C_45690"/>
<dbReference type="PANTHER" id="PTHR30204">
    <property type="entry name" value="REDOX-CYCLING DRUG-SENSING TRANSCRIPTIONAL ACTIVATOR SOXR"/>
    <property type="match status" value="1"/>
</dbReference>
<dbReference type="PANTHER" id="PTHR30204:SF92">
    <property type="entry name" value="HTH-TYPE TRANSCRIPTIONAL REGULATOR ZNTR"/>
    <property type="match status" value="1"/>
</dbReference>
<dbReference type="GO" id="GO:0003677">
    <property type="term" value="F:DNA binding"/>
    <property type="evidence" value="ECO:0007669"/>
    <property type="project" value="UniProtKB-KW"/>
</dbReference>
<dbReference type="InterPro" id="IPR009061">
    <property type="entry name" value="DNA-bd_dom_put_sf"/>
</dbReference>
<accession>A0AAD1FHJ3</accession>
<dbReference type="GO" id="GO:0003700">
    <property type="term" value="F:DNA-binding transcription factor activity"/>
    <property type="evidence" value="ECO:0007669"/>
    <property type="project" value="InterPro"/>
</dbReference>
<gene>
    <name evidence="3" type="ORF">KF707C_45690</name>
</gene>
<evidence type="ECO:0000256" key="1">
    <source>
        <dbReference type="ARBA" id="ARBA00023125"/>
    </source>
</evidence>
<dbReference type="InterPro" id="IPR011791">
    <property type="entry name" value="CadR-PbrR"/>
</dbReference>
<reference evidence="4" key="1">
    <citation type="submission" date="2015-05" db="EMBL/GenBank/DDBJ databases">
        <title>Draft genome sequencing of a biphenyl-degrading bacterium, Pseudomonas balearica KF707 (=NBRC110670).</title>
        <authorList>
            <person name="Kimura N."/>
            <person name="Hirose J."/>
            <person name="Watanabe T."/>
            <person name="Suenaga H."/>
            <person name="Fujihara H."/>
            <person name="Noguchi M."/>
            <person name="Hashimoto M."/>
            <person name="Shimodaira J."/>
            <person name="Tsuchikane K."/>
            <person name="Hosoyama A."/>
            <person name="Yamazoe A."/>
            <person name="Fujita N."/>
            <person name="Furukawa K."/>
        </authorList>
    </citation>
    <scope>NUCLEOTIDE SEQUENCE [LARGE SCALE GENOMIC DNA]</scope>
    <source>
        <strain evidence="4">DSM 10086 / NBRC 110670 / KF707</strain>
    </source>
</reference>
<dbReference type="PROSITE" id="PS50937">
    <property type="entry name" value="HTH_MERR_2"/>
    <property type="match status" value="1"/>
</dbReference>
<dbReference type="InterPro" id="IPR047057">
    <property type="entry name" value="MerR_fam"/>
</dbReference>
<dbReference type="InterPro" id="IPR000551">
    <property type="entry name" value="MerR-type_HTH_dom"/>
</dbReference>
<dbReference type="EMBL" id="AP014862">
    <property type="protein sequence ID" value="BAU76257.1"/>
    <property type="molecule type" value="Genomic_DNA"/>
</dbReference>
<keyword evidence="4" id="KW-1185">Reference proteome</keyword>
<dbReference type="GO" id="GO:0046872">
    <property type="term" value="F:metal ion binding"/>
    <property type="evidence" value="ECO:0007669"/>
    <property type="project" value="InterPro"/>
</dbReference>
<dbReference type="NCBIfam" id="TIGR02047">
    <property type="entry name" value="CadR-PbrR"/>
    <property type="match status" value="1"/>
</dbReference>